<evidence type="ECO:0000313" key="1">
    <source>
        <dbReference type="EMBL" id="TKR98436.1"/>
    </source>
</evidence>
<organism evidence="1">
    <name type="scientific">Populus alba</name>
    <name type="common">White poplar</name>
    <dbReference type="NCBI Taxonomy" id="43335"/>
    <lineage>
        <taxon>Eukaryota</taxon>
        <taxon>Viridiplantae</taxon>
        <taxon>Streptophyta</taxon>
        <taxon>Embryophyta</taxon>
        <taxon>Tracheophyta</taxon>
        <taxon>Spermatophyta</taxon>
        <taxon>Magnoliopsida</taxon>
        <taxon>eudicotyledons</taxon>
        <taxon>Gunneridae</taxon>
        <taxon>Pentapetalae</taxon>
        <taxon>rosids</taxon>
        <taxon>fabids</taxon>
        <taxon>Malpighiales</taxon>
        <taxon>Salicaceae</taxon>
        <taxon>Saliceae</taxon>
        <taxon>Populus</taxon>
    </lineage>
</organism>
<dbReference type="Pfam" id="PF08284">
    <property type="entry name" value="RVP_2"/>
    <property type="match status" value="1"/>
</dbReference>
<dbReference type="EMBL" id="RCHU01000669">
    <property type="protein sequence ID" value="TKR98436.1"/>
    <property type="molecule type" value="Genomic_DNA"/>
</dbReference>
<sequence>MMNYEDIPEISFHAIVGVECPQTLHVLGNLRNKSVTMLIDGGSTHNFIDQAVVSKFGLPVNRGKQFQIMVANQEKIICNGLTLNIQGQTIIANYYIFPVTAC</sequence>
<dbReference type="InterPro" id="IPR021109">
    <property type="entry name" value="Peptidase_aspartic_dom_sf"/>
</dbReference>
<accession>A0A4U5PPX1</accession>
<name>A0A4U5PPX1_POPAL</name>
<dbReference type="AlphaFoldDB" id="A0A4U5PPX1"/>
<dbReference type="Gene3D" id="2.40.70.10">
    <property type="entry name" value="Acid Proteases"/>
    <property type="match status" value="1"/>
</dbReference>
<protein>
    <submittedName>
        <fullName evidence="1">Uncharacterized protein</fullName>
    </submittedName>
</protein>
<dbReference type="CDD" id="cd00303">
    <property type="entry name" value="retropepsin_like"/>
    <property type="match status" value="1"/>
</dbReference>
<dbReference type="SUPFAM" id="SSF50630">
    <property type="entry name" value="Acid proteases"/>
    <property type="match status" value="1"/>
</dbReference>
<proteinExistence type="predicted"/>
<reference evidence="1" key="1">
    <citation type="submission" date="2018-10" db="EMBL/GenBank/DDBJ databases">
        <title>Population genomic analysis revealed the cold adaptation of white poplar.</title>
        <authorList>
            <person name="Liu Y.-J."/>
        </authorList>
    </citation>
    <scope>NUCLEOTIDE SEQUENCE [LARGE SCALE GENOMIC DNA]</scope>
    <source>
        <strain evidence="1">PAL-ZL1</strain>
    </source>
</reference>
<gene>
    <name evidence="1" type="ORF">D5086_0000203120</name>
</gene>
<comment type="caution">
    <text evidence="1">The sequence shown here is derived from an EMBL/GenBank/DDBJ whole genome shotgun (WGS) entry which is preliminary data.</text>
</comment>